<keyword evidence="1" id="KW-0812">Transmembrane</keyword>
<evidence type="ECO:0000313" key="2">
    <source>
        <dbReference type="EMBL" id="KKN06583.1"/>
    </source>
</evidence>
<feature type="transmembrane region" description="Helical" evidence="1">
    <location>
        <begin position="12"/>
        <end position="29"/>
    </location>
</feature>
<dbReference type="EMBL" id="LAZR01004673">
    <property type="protein sequence ID" value="KKN06583.1"/>
    <property type="molecule type" value="Genomic_DNA"/>
</dbReference>
<evidence type="ECO:0000313" key="3">
    <source>
        <dbReference type="EMBL" id="KKN24050.1"/>
    </source>
</evidence>
<sequence length="40" mass="4604">MAGYIPTKEQGIRVLVAMLIIFALARFLPIPDNFRQMLRV</sequence>
<protein>
    <submittedName>
        <fullName evidence="2">Uncharacterized protein</fullName>
    </submittedName>
</protein>
<gene>
    <name evidence="3" type="ORF">LCGC14_0898740</name>
    <name evidence="2" type="ORF">LCGC14_1075770</name>
</gene>
<keyword evidence="1" id="KW-0472">Membrane</keyword>
<proteinExistence type="predicted"/>
<evidence type="ECO:0000256" key="1">
    <source>
        <dbReference type="SAM" id="Phobius"/>
    </source>
</evidence>
<keyword evidence="1" id="KW-1133">Transmembrane helix</keyword>
<dbReference type="EMBL" id="LAZR01002913">
    <property type="protein sequence ID" value="KKN24050.1"/>
    <property type="molecule type" value="Genomic_DNA"/>
</dbReference>
<dbReference type="AlphaFoldDB" id="A0A0F9QMK2"/>
<accession>A0A0F9QMK2</accession>
<reference evidence="2" key="1">
    <citation type="journal article" date="2015" name="Nature">
        <title>Complex archaea that bridge the gap between prokaryotes and eukaryotes.</title>
        <authorList>
            <person name="Spang A."/>
            <person name="Saw J.H."/>
            <person name="Jorgensen S.L."/>
            <person name="Zaremba-Niedzwiedzka K."/>
            <person name="Martijn J."/>
            <person name="Lind A.E."/>
            <person name="van Eijk R."/>
            <person name="Schleper C."/>
            <person name="Guy L."/>
            <person name="Ettema T.J."/>
        </authorList>
    </citation>
    <scope>NUCLEOTIDE SEQUENCE</scope>
</reference>
<organism evidence="2">
    <name type="scientific">marine sediment metagenome</name>
    <dbReference type="NCBI Taxonomy" id="412755"/>
    <lineage>
        <taxon>unclassified sequences</taxon>
        <taxon>metagenomes</taxon>
        <taxon>ecological metagenomes</taxon>
    </lineage>
</organism>
<comment type="caution">
    <text evidence="2">The sequence shown here is derived from an EMBL/GenBank/DDBJ whole genome shotgun (WGS) entry which is preliminary data.</text>
</comment>
<name>A0A0F9QMK2_9ZZZZ</name>